<protein>
    <submittedName>
        <fullName evidence="1">Uncharacterized protein</fullName>
    </submittedName>
</protein>
<organism evidence="1 2">
    <name type="scientific">Crenothrix polyspora</name>
    <dbReference type="NCBI Taxonomy" id="360316"/>
    <lineage>
        <taxon>Bacteria</taxon>
        <taxon>Pseudomonadati</taxon>
        <taxon>Pseudomonadota</taxon>
        <taxon>Gammaproteobacteria</taxon>
        <taxon>Methylococcales</taxon>
        <taxon>Crenotrichaceae</taxon>
        <taxon>Crenothrix</taxon>
    </lineage>
</organism>
<dbReference type="EMBL" id="FUKJ01000146">
    <property type="protein sequence ID" value="SJM91557.1"/>
    <property type="molecule type" value="Genomic_DNA"/>
</dbReference>
<dbReference type="RefSeq" id="WP_179210170.1">
    <property type="nucleotide sequence ID" value="NZ_FUKJ01000146.1"/>
</dbReference>
<evidence type="ECO:0000313" key="1">
    <source>
        <dbReference type="EMBL" id="SJM91557.1"/>
    </source>
</evidence>
<evidence type="ECO:0000313" key="2">
    <source>
        <dbReference type="Proteomes" id="UP000195442"/>
    </source>
</evidence>
<proteinExistence type="predicted"/>
<sequence>MLFSKKQAHTSQPVYRKPPVELAGKVKILADIIAPVVNENEWDALQ</sequence>
<name>A0A1R4H5W0_9GAMM</name>
<accession>A0A1R4H5W0</accession>
<dbReference type="Proteomes" id="UP000195442">
    <property type="component" value="Unassembled WGS sequence"/>
</dbReference>
<reference evidence="2" key="1">
    <citation type="submission" date="2017-02" db="EMBL/GenBank/DDBJ databases">
        <authorList>
            <person name="Daims H."/>
        </authorList>
    </citation>
    <scope>NUCLEOTIDE SEQUENCE [LARGE SCALE GENOMIC DNA]</scope>
</reference>
<keyword evidence="2" id="KW-1185">Reference proteome</keyword>
<gene>
    <name evidence="1" type="ORF">CRENPOLYSF2_230007</name>
</gene>
<dbReference type="AlphaFoldDB" id="A0A1R4H5W0"/>